<organism evidence="2 3">
    <name type="scientific">Arcicella aurantiaca</name>
    <dbReference type="NCBI Taxonomy" id="591202"/>
    <lineage>
        <taxon>Bacteria</taxon>
        <taxon>Pseudomonadati</taxon>
        <taxon>Bacteroidota</taxon>
        <taxon>Cytophagia</taxon>
        <taxon>Cytophagales</taxon>
        <taxon>Flectobacillaceae</taxon>
        <taxon>Arcicella</taxon>
    </lineage>
</organism>
<dbReference type="PANTHER" id="PTHR33747">
    <property type="entry name" value="UPF0225 PROTEIN SCO1677"/>
    <property type="match status" value="1"/>
</dbReference>
<name>A0A316DJZ7_9BACT</name>
<sequence length="162" mass="18138">MQNQCPCGSNNAFEECCQLIIEGKTSAPTAQALMRSRYSAYVTVASQYLVDSTHISQRANYAKTDIEAWAKESSWQKLEVLACKNGLENDDLGEVEFKAYYRDKKNILQIHHEQSVFKKENGTWFYVSGRIIPPPKSEAISINRNAPCPCGSGKKFKKCCGG</sequence>
<dbReference type="Pfam" id="PF17775">
    <property type="entry name" value="YchJ_M-like"/>
    <property type="match status" value="1"/>
</dbReference>
<comment type="caution">
    <text evidence="2">The sequence shown here is derived from an EMBL/GenBank/DDBJ whole genome shotgun (WGS) entry which is preliminary data.</text>
</comment>
<dbReference type="SUPFAM" id="SSF103642">
    <property type="entry name" value="Sec-C motif"/>
    <property type="match status" value="1"/>
</dbReference>
<gene>
    <name evidence="2" type="ORF">LV89_04279</name>
</gene>
<dbReference type="SUPFAM" id="SSF54427">
    <property type="entry name" value="NTF2-like"/>
    <property type="match status" value="1"/>
</dbReference>
<keyword evidence="3" id="KW-1185">Reference proteome</keyword>
<dbReference type="OrthoDB" id="21421at2"/>
<dbReference type="PANTHER" id="PTHR33747:SF1">
    <property type="entry name" value="ADENYLATE CYCLASE-ASSOCIATED CAP C-TERMINAL DOMAIN-CONTAINING PROTEIN"/>
    <property type="match status" value="1"/>
</dbReference>
<accession>A0A316DJZ7</accession>
<proteinExistence type="predicted"/>
<protein>
    <submittedName>
        <fullName evidence="2">SEC-C motif-containing protein</fullName>
    </submittedName>
</protein>
<dbReference type="Gene3D" id="3.10.450.50">
    <property type="match status" value="1"/>
</dbReference>
<dbReference type="InterPro" id="IPR048469">
    <property type="entry name" value="YchJ-like_M"/>
</dbReference>
<dbReference type="NCBIfam" id="NF002486">
    <property type="entry name" value="PRK01752.1"/>
    <property type="match status" value="1"/>
</dbReference>
<dbReference type="InterPro" id="IPR004027">
    <property type="entry name" value="SEC_C_motif"/>
</dbReference>
<evidence type="ECO:0000313" key="3">
    <source>
        <dbReference type="Proteomes" id="UP000245489"/>
    </source>
</evidence>
<evidence type="ECO:0000313" key="2">
    <source>
        <dbReference type="EMBL" id="PWK17832.1"/>
    </source>
</evidence>
<dbReference type="RefSeq" id="WP_109744940.1">
    <property type="nucleotide sequence ID" value="NZ_QGGO01000033.1"/>
</dbReference>
<dbReference type="Pfam" id="PF02810">
    <property type="entry name" value="SEC-C"/>
    <property type="match status" value="1"/>
</dbReference>
<dbReference type="InterPro" id="IPR032710">
    <property type="entry name" value="NTF2-like_dom_sf"/>
</dbReference>
<dbReference type="NCBIfam" id="NF002449">
    <property type="entry name" value="PRK01617.1"/>
    <property type="match status" value="1"/>
</dbReference>
<feature type="domain" description="YchJ-like middle NTF2-like" evidence="1">
    <location>
        <begin position="29"/>
        <end position="129"/>
    </location>
</feature>
<dbReference type="EMBL" id="QGGO01000033">
    <property type="protein sequence ID" value="PWK17832.1"/>
    <property type="molecule type" value="Genomic_DNA"/>
</dbReference>
<dbReference type="Proteomes" id="UP000245489">
    <property type="component" value="Unassembled WGS sequence"/>
</dbReference>
<dbReference type="AlphaFoldDB" id="A0A316DJZ7"/>
<evidence type="ECO:0000259" key="1">
    <source>
        <dbReference type="Pfam" id="PF17775"/>
    </source>
</evidence>
<reference evidence="2 3" key="1">
    <citation type="submission" date="2018-05" db="EMBL/GenBank/DDBJ databases">
        <title>Genomic Encyclopedia of Archaeal and Bacterial Type Strains, Phase II (KMG-II): from individual species to whole genera.</title>
        <authorList>
            <person name="Goeker M."/>
        </authorList>
    </citation>
    <scope>NUCLEOTIDE SEQUENCE [LARGE SCALE GENOMIC DNA]</scope>
    <source>
        <strain evidence="2 3">DSM 22214</strain>
    </source>
</reference>